<name>A0A1H3BAP7_9FIRM</name>
<dbReference type="GO" id="GO:0047324">
    <property type="term" value="F:phosphoenolpyruvate-glycerone phosphotransferase activity"/>
    <property type="evidence" value="ECO:0007669"/>
    <property type="project" value="UniProtKB-EC"/>
</dbReference>
<evidence type="ECO:0000313" key="7">
    <source>
        <dbReference type="EMBL" id="SDX39017.1"/>
    </source>
</evidence>
<dbReference type="EC" id="2.7.1.121" evidence="3"/>
<dbReference type="InterPro" id="IPR039643">
    <property type="entry name" value="DhaM"/>
</dbReference>
<dbReference type="RefSeq" id="WP_093753682.1">
    <property type="nucleotide sequence ID" value="NZ_FNNG01000010.1"/>
</dbReference>
<keyword evidence="7" id="KW-0418">Kinase</keyword>
<evidence type="ECO:0000313" key="8">
    <source>
        <dbReference type="Proteomes" id="UP000198828"/>
    </source>
</evidence>
<dbReference type="GO" id="GO:0016020">
    <property type="term" value="C:membrane"/>
    <property type="evidence" value="ECO:0007669"/>
    <property type="project" value="InterPro"/>
</dbReference>
<evidence type="ECO:0000256" key="4">
    <source>
        <dbReference type="ARBA" id="ARBA00022679"/>
    </source>
</evidence>
<dbReference type="AlphaFoldDB" id="A0A1H3BAP7"/>
<comment type="function">
    <text evidence="2">Component of the dihydroxyacetone kinase complex, which is responsible for the phosphoenolpyruvate (PEP)-dependent phosphorylation of dihydroxyacetone. DhaM serves as the phosphoryl donor. Is phosphorylated by phosphoenolpyruvate in an EI- and HPr-dependent reaction, and a phosphorelay system on histidine residues finally leads to phosphoryl transfer to DhaL and dihydroxyacetone.</text>
</comment>
<protein>
    <recommendedName>
        <fullName evidence="3">phosphoenolpyruvate--glycerone phosphotransferase</fullName>
        <ecNumber evidence="3">2.7.1.121</ecNumber>
    </recommendedName>
</protein>
<evidence type="ECO:0000256" key="2">
    <source>
        <dbReference type="ARBA" id="ARBA00002788"/>
    </source>
</evidence>
<comment type="catalytic activity">
    <reaction evidence="1">
        <text>dihydroxyacetone + phosphoenolpyruvate = dihydroxyacetone phosphate + pyruvate</text>
        <dbReference type="Rhea" id="RHEA:18381"/>
        <dbReference type="ChEBI" id="CHEBI:15361"/>
        <dbReference type="ChEBI" id="CHEBI:16016"/>
        <dbReference type="ChEBI" id="CHEBI:57642"/>
        <dbReference type="ChEBI" id="CHEBI:58702"/>
        <dbReference type="EC" id="2.7.1.121"/>
    </reaction>
</comment>
<evidence type="ECO:0000256" key="5">
    <source>
        <dbReference type="ARBA" id="ARBA00046577"/>
    </source>
</evidence>
<keyword evidence="8" id="KW-1185">Reference proteome</keyword>
<keyword evidence="4" id="KW-0808">Transferase</keyword>
<accession>A0A1H3BAP7</accession>
<dbReference type="Pfam" id="PF03610">
    <property type="entry name" value="EIIA-man"/>
    <property type="match status" value="1"/>
</dbReference>
<feature type="domain" description="PTS EIIA type-4" evidence="6">
    <location>
        <begin position="1"/>
        <end position="128"/>
    </location>
</feature>
<dbReference type="Proteomes" id="UP000198828">
    <property type="component" value="Unassembled WGS sequence"/>
</dbReference>
<evidence type="ECO:0000259" key="6">
    <source>
        <dbReference type="PROSITE" id="PS51096"/>
    </source>
</evidence>
<organism evidence="7 8">
    <name type="scientific">Tepidimicrobium xylanilyticum</name>
    <dbReference type="NCBI Taxonomy" id="1123352"/>
    <lineage>
        <taxon>Bacteria</taxon>
        <taxon>Bacillati</taxon>
        <taxon>Bacillota</taxon>
        <taxon>Tissierellia</taxon>
        <taxon>Tissierellales</taxon>
        <taxon>Tepidimicrobiaceae</taxon>
        <taxon>Tepidimicrobium</taxon>
    </lineage>
</organism>
<dbReference type="PANTHER" id="PTHR38594">
    <property type="entry name" value="PEP-DEPENDENT DIHYDROXYACETONE KINASE, PHOSPHORYL DONOR SUBUNIT DHAM"/>
    <property type="match status" value="1"/>
</dbReference>
<sequence>MIGLVVVSHSRKIAEGVVELIYEMVDKDFKIIPAGGTSDGRIGTDPIMIKEAIEKAYDGDGIGIIVDIGSSLMNAELAIELLEEEIRKKVIILDTPIVEGSISVAVQAYISNNMEEVLKAAEEARTTKKLQEQF</sequence>
<dbReference type="InterPro" id="IPR036662">
    <property type="entry name" value="PTS_EIIA_man-typ_sf"/>
</dbReference>
<comment type="subunit">
    <text evidence="5">Homodimer. The dihydroxyacetone kinase complex is composed of a homodimer of DhaM, a homodimer of DhaK and the subunit DhaL.</text>
</comment>
<dbReference type="OrthoDB" id="7065393at2"/>
<dbReference type="InterPro" id="IPR012844">
    <property type="entry name" value="DhaM_N"/>
</dbReference>
<dbReference type="GO" id="GO:0019563">
    <property type="term" value="P:glycerol catabolic process"/>
    <property type="evidence" value="ECO:0007669"/>
    <property type="project" value="InterPro"/>
</dbReference>
<gene>
    <name evidence="7" type="ORF">SAMN05660923_02222</name>
</gene>
<evidence type="ECO:0000256" key="1">
    <source>
        <dbReference type="ARBA" id="ARBA00001113"/>
    </source>
</evidence>
<dbReference type="EMBL" id="FNNG01000010">
    <property type="protein sequence ID" value="SDX39017.1"/>
    <property type="molecule type" value="Genomic_DNA"/>
</dbReference>
<dbReference type="PROSITE" id="PS51096">
    <property type="entry name" value="PTS_EIIA_TYPE_4"/>
    <property type="match status" value="1"/>
</dbReference>
<evidence type="ECO:0000256" key="3">
    <source>
        <dbReference type="ARBA" id="ARBA00012095"/>
    </source>
</evidence>
<dbReference type="InterPro" id="IPR004701">
    <property type="entry name" value="PTS_EIIA_man-typ"/>
</dbReference>
<dbReference type="PANTHER" id="PTHR38594:SF1">
    <property type="entry name" value="PEP-DEPENDENT DIHYDROXYACETONE KINASE, PHOSPHORYL DONOR SUBUNIT DHAM"/>
    <property type="match status" value="1"/>
</dbReference>
<dbReference type="GO" id="GO:0009401">
    <property type="term" value="P:phosphoenolpyruvate-dependent sugar phosphotransferase system"/>
    <property type="evidence" value="ECO:0007669"/>
    <property type="project" value="InterPro"/>
</dbReference>
<dbReference type="NCBIfam" id="TIGR02364">
    <property type="entry name" value="dha_pts"/>
    <property type="match status" value="1"/>
</dbReference>
<proteinExistence type="predicted"/>
<dbReference type="Gene3D" id="3.40.50.510">
    <property type="entry name" value="Phosphotransferase system, mannose-type IIA component"/>
    <property type="match status" value="1"/>
</dbReference>
<dbReference type="SUPFAM" id="SSF53062">
    <property type="entry name" value="PTS system fructose IIA component-like"/>
    <property type="match status" value="1"/>
</dbReference>
<reference evidence="7 8" key="1">
    <citation type="submission" date="2016-10" db="EMBL/GenBank/DDBJ databases">
        <authorList>
            <person name="de Groot N.N."/>
        </authorList>
    </citation>
    <scope>NUCLEOTIDE SEQUENCE [LARGE SCALE GENOMIC DNA]</scope>
    <source>
        <strain evidence="7 8">DSM 23310</strain>
    </source>
</reference>